<dbReference type="CDD" id="cd05233">
    <property type="entry name" value="SDR_c"/>
    <property type="match status" value="1"/>
</dbReference>
<dbReference type="InterPro" id="IPR036291">
    <property type="entry name" value="NAD(P)-bd_dom_sf"/>
</dbReference>
<dbReference type="PRINTS" id="PR00080">
    <property type="entry name" value="SDRFAMILY"/>
</dbReference>
<dbReference type="PANTHER" id="PTHR24321">
    <property type="entry name" value="DEHYDROGENASES, SHORT CHAIN"/>
    <property type="match status" value="1"/>
</dbReference>
<dbReference type="InterPro" id="IPR002347">
    <property type="entry name" value="SDR_fam"/>
</dbReference>
<comment type="similarity">
    <text evidence="1">Belongs to the short-chain dehydrogenases/reductases (SDR) family.</text>
</comment>
<organism evidence="3 4">
    <name type="scientific">Streptomyces graminofaciens</name>
    <dbReference type="NCBI Taxonomy" id="68212"/>
    <lineage>
        <taxon>Bacteria</taxon>
        <taxon>Bacillati</taxon>
        <taxon>Actinomycetota</taxon>
        <taxon>Actinomycetes</taxon>
        <taxon>Kitasatosporales</taxon>
        <taxon>Streptomycetaceae</taxon>
        <taxon>Streptomyces</taxon>
    </lineage>
</organism>
<dbReference type="PROSITE" id="PS00061">
    <property type="entry name" value="ADH_SHORT"/>
    <property type="match status" value="1"/>
</dbReference>
<evidence type="ECO:0000256" key="2">
    <source>
        <dbReference type="ARBA" id="ARBA00023002"/>
    </source>
</evidence>
<reference evidence="3 4" key="1">
    <citation type="journal article" date="2010" name="ChemBioChem">
        <title>Cloning and characterization of the biosynthetic gene cluster of 16-membered macrolide antibiotic FD-891: involvement of a dual functional cytochrome P450 monooxygenase catalyzing epoxidation and hydroxylation.</title>
        <authorList>
            <person name="Kudo F."/>
            <person name="Motegi A."/>
            <person name="Mizoue K."/>
            <person name="Eguchi T."/>
        </authorList>
    </citation>
    <scope>NUCLEOTIDE SEQUENCE [LARGE SCALE GENOMIC DNA]</scope>
    <source>
        <strain evidence="3 4">A-8890</strain>
    </source>
</reference>
<dbReference type="PANTHER" id="PTHR24321:SF8">
    <property type="entry name" value="ESTRADIOL 17-BETA-DEHYDROGENASE 8-RELATED"/>
    <property type="match status" value="1"/>
</dbReference>
<accession>A0ABM7F215</accession>
<dbReference type="InterPro" id="IPR020904">
    <property type="entry name" value="Sc_DH/Rdtase_CS"/>
</dbReference>
<proteinExistence type="inferred from homology"/>
<dbReference type="PRINTS" id="PR00081">
    <property type="entry name" value="GDHRDH"/>
</dbReference>
<protein>
    <recommendedName>
        <fullName evidence="5">SDR family oxidoreductase</fullName>
    </recommendedName>
</protein>
<reference evidence="3 4" key="2">
    <citation type="journal article" date="2023" name="ChemBioChem">
        <title>Acyltransferase Domain Exchange between Two Independent Type I Polyketide Synthases in the Same Producer Strain of Macrolide Antibiotics.</title>
        <authorList>
            <person name="Kudo F."/>
            <person name="Kishikawa K."/>
            <person name="Tsuboi K."/>
            <person name="Kido T."/>
            <person name="Usui T."/>
            <person name="Hashimoto J."/>
            <person name="Shin-Ya K."/>
            <person name="Miyanaga A."/>
            <person name="Eguchi T."/>
        </authorList>
    </citation>
    <scope>NUCLEOTIDE SEQUENCE [LARGE SCALE GENOMIC DNA]</scope>
    <source>
        <strain evidence="3 4">A-8890</strain>
    </source>
</reference>
<dbReference type="Proteomes" id="UP001321542">
    <property type="component" value="Chromosome"/>
</dbReference>
<dbReference type="RefSeq" id="WP_286247997.1">
    <property type="nucleotide sequence ID" value="NZ_AP018448.1"/>
</dbReference>
<keyword evidence="4" id="KW-1185">Reference proteome</keyword>
<dbReference type="SUPFAM" id="SSF51735">
    <property type="entry name" value="NAD(P)-binding Rossmann-fold domains"/>
    <property type="match status" value="1"/>
</dbReference>
<dbReference type="EMBL" id="AP018448">
    <property type="protein sequence ID" value="BBC29793.1"/>
    <property type="molecule type" value="Genomic_DNA"/>
</dbReference>
<evidence type="ECO:0008006" key="5">
    <source>
        <dbReference type="Google" id="ProtNLM"/>
    </source>
</evidence>
<evidence type="ECO:0000313" key="4">
    <source>
        <dbReference type="Proteomes" id="UP001321542"/>
    </source>
</evidence>
<sequence>MELNLAGRTALITGGASGIGRAVVTALLDEGVRVVVLDRAERPADVPESVRWHSGDVTDEEAVAAAVRDSGDLSIAVGCAGISGPVGKAPTEIGRDDFARTLDVNLTGQFLLAKHAAAAMRERGGGAIVFLASDSGFVAAPGMVAYCASKGGLLMLAKALATDLADDGIRVNCVAPSVVDTPMSRADLGLTEQGFDGQPFPVHQPEEVAAAVCYLASDLARGVNGTTHVLDFGGLARSTFPA</sequence>
<name>A0ABM7F215_9ACTN</name>
<dbReference type="Pfam" id="PF13561">
    <property type="entry name" value="adh_short_C2"/>
    <property type="match status" value="1"/>
</dbReference>
<evidence type="ECO:0000313" key="3">
    <source>
        <dbReference type="EMBL" id="BBC29793.1"/>
    </source>
</evidence>
<dbReference type="Gene3D" id="3.40.50.720">
    <property type="entry name" value="NAD(P)-binding Rossmann-like Domain"/>
    <property type="match status" value="1"/>
</dbReference>
<evidence type="ECO:0000256" key="1">
    <source>
        <dbReference type="ARBA" id="ARBA00006484"/>
    </source>
</evidence>
<keyword evidence="2" id="KW-0560">Oxidoreductase</keyword>
<gene>
    <name evidence="3" type="ORF">SGFS_010870</name>
</gene>